<comment type="caution">
    <text evidence="2">The sequence shown here is derived from an EMBL/GenBank/DDBJ whole genome shotgun (WGS) entry which is preliminary data.</text>
</comment>
<evidence type="ECO:0000313" key="2">
    <source>
        <dbReference type="EMBL" id="PWC18468.1"/>
    </source>
</evidence>
<dbReference type="InterPro" id="IPR021561">
    <property type="entry name" value="AbiEi_3"/>
</dbReference>
<organism evidence="2 3">
    <name type="scientific">Brenneria corticis</name>
    <dbReference type="NCBI Taxonomy" id="2173106"/>
    <lineage>
        <taxon>Bacteria</taxon>
        <taxon>Pseudomonadati</taxon>
        <taxon>Pseudomonadota</taxon>
        <taxon>Gammaproteobacteria</taxon>
        <taxon>Enterobacterales</taxon>
        <taxon>Pectobacteriaceae</taxon>
        <taxon>Brenneria</taxon>
    </lineage>
</organism>
<protein>
    <recommendedName>
        <fullName evidence="1">Transcriptional regulator AbiEi antitoxin N-terminal domain-containing protein</fullName>
    </recommendedName>
</protein>
<feature type="domain" description="Transcriptional regulator AbiEi antitoxin N-terminal" evidence="1">
    <location>
        <begin position="1"/>
        <end position="92"/>
    </location>
</feature>
<evidence type="ECO:0000313" key="3">
    <source>
        <dbReference type="Proteomes" id="UP000296159"/>
    </source>
</evidence>
<keyword evidence="3" id="KW-1185">Reference proteome</keyword>
<sequence>MSSKLNWFLQNTSPGTLVLQSWLTKNGISPSLANKYMHSGWLQKLRAGVYVRAGREPLWTDAVLCLQNQLGVPVHLAGLTSLTWQGRSHYLQPTHQTIWLGVENKASLPKWFKEFSGIDWFLISNQKLSQTAEKYLTEVDILGIQLKASVLELAAYEVVGVVPGRLSFEHAAELFQGLVTLSPRKVAALLQSSRSVQANRLYLFLAEYYSHTWAKRIDKTKIDLGVGKRQIVSGGKLDRKYQITVPARFVSKEISHG</sequence>
<accession>A0A2U1U9X6</accession>
<evidence type="ECO:0000259" key="1">
    <source>
        <dbReference type="Pfam" id="PF17194"/>
    </source>
</evidence>
<dbReference type="RefSeq" id="WP_136165168.1">
    <property type="nucleotide sequence ID" value="NZ_KZ819073.1"/>
</dbReference>
<dbReference type="AlphaFoldDB" id="A0A2U1U9X6"/>
<dbReference type="Pfam" id="PF11459">
    <property type="entry name" value="AbiEi_3"/>
    <property type="match status" value="1"/>
</dbReference>
<dbReference type="Proteomes" id="UP000296159">
    <property type="component" value="Unassembled WGS sequence"/>
</dbReference>
<dbReference type="Pfam" id="PF17194">
    <property type="entry name" value="AbiEi_3_N"/>
    <property type="match status" value="1"/>
</dbReference>
<reference evidence="2 3" key="1">
    <citation type="submission" date="2018-04" db="EMBL/GenBank/DDBJ databases">
        <title>Brenneria corticis sp.nov.</title>
        <authorList>
            <person name="Li Y."/>
        </authorList>
    </citation>
    <scope>NUCLEOTIDE SEQUENCE [LARGE SCALE GENOMIC DNA]</scope>
    <source>
        <strain evidence="2 3">CFCC 11842</strain>
    </source>
</reference>
<dbReference type="InterPro" id="IPR033455">
    <property type="entry name" value="AbiEi_3_N"/>
</dbReference>
<gene>
    <name evidence="2" type="ORF">DDT56_03705</name>
</gene>
<proteinExistence type="predicted"/>
<name>A0A2U1U9X6_9GAMM</name>
<dbReference type="EMBL" id="QDKH01000004">
    <property type="protein sequence ID" value="PWC18468.1"/>
    <property type="molecule type" value="Genomic_DNA"/>
</dbReference>